<dbReference type="GO" id="GO:0008146">
    <property type="term" value="F:sulfotransferase activity"/>
    <property type="evidence" value="ECO:0007669"/>
    <property type="project" value="InterPro"/>
</dbReference>
<keyword evidence="8" id="KW-0325">Glycoprotein</keyword>
<keyword evidence="4" id="KW-0812">Transmembrane</keyword>
<keyword evidence="7" id="KW-0472">Membrane</keyword>
<evidence type="ECO:0000256" key="7">
    <source>
        <dbReference type="ARBA" id="ARBA00023136"/>
    </source>
</evidence>
<keyword evidence="6" id="KW-0333">Golgi apparatus</keyword>
<protein>
    <submittedName>
        <fullName evidence="9">Carbohydrate sulfotransferase</fullName>
    </submittedName>
</protein>
<dbReference type="KEGG" id="ccp:CHC_T00009100001"/>
<evidence type="ECO:0000256" key="4">
    <source>
        <dbReference type="ARBA" id="ARBA00022692"/>
    </source>
</evidence>
<evidence type="ECO:0000256" key="5">
    <source>
        <dbReference type="ARBA" id="ARBA00022989"/>
    </source>
</evidence>
<dbReference type="Gramene" id="CDF38105">
    <property type="protein sequence ID" value="CDF38105"/>
    <property type="gene ID" value="CHC_T00009100001"/>
</dbReference>
<comment type="subcellular location">
    <subcellularLocation>
        <location evidence="1">Golgi apparatus membrane</location>
        <topology evidence="1">Single-pass type II membrane protein</topology>
    </subcellularLocation>
</comment>
<dbReference type="RefSeq" id="XP_005717974.1">
    <property type="nucleotide sequence ID" value="XM_005717917.1"/>
</dbReference>
<name>R7QL39_CHOCR</name>
<dbReference type="GeneID" id="17325691"/>
<dbReference type="EMBL" id="HG001898">
    <property type="protein sequence ID" value="CDF38105.1"/>
    <property type="molecule type" value="Genomic_DNA"/>
</dbReference>
<dbReference type="PANTHER" id="PTHR12137:SF54">
    <property type="entry name" value="CARBOHYDRATE SULFOTRANSFERASE"/>
    <property type="match status" value="1"/>
</dbReference>
<keyword evidence="10" id="KW-1185">Reference proteome</keyword>
<dbReference type="PANTHER" id="PTHR12137">
    <property type="entry name" value="CARBOHYDRATE SULFOTRANSFERASE"/>
    <property type="match status" value="1"/>
</dbReference>
<evidence type="ECO:0000256" key="2">
    <source>
        <dbReference type="ARBA" id="ARBA00006339"/>
    </source>
</evidence>
<evidence type="ECO:0000313" key="9">
    <source>
        <dbReference type="EMBL" id="CDF38105.1"/>
    </source>
</evidence>
<gene>
    <name evidence="9" type="ORF">CHC_T00009100001</name>
</gene>
<evidence type="ECO:0000256" key="1">
    <source>
        <dbReference type="ARBA" id="ARBA00004323"/>
    </source>
</evidence>
<evidence type="ECO:0000256" key="3">
    <source>
        <dbReference type="ARBA" id="ARBA00022679"/>
    </source>
</evidence>
<evidence type="ECO:0000256" key="6">
    <source>
        <dbReference type="ARBA" id="ARBA00023034"/>
    </source>
</evidence>
<reference evidence="10" key="1">
    <citation type="journal article" date="2013" name="Proc. Natl. Acad. Sci. U.S.A.">
        <title>Genome structure and metabolic features in the red seaweed Chondrus crispus shed light on evolution of the Archaeplastida.</title>
        <authorList>
            <person name="Collen J."/>
            <person name="Porcel B."/>
            <person name="Carre W."/>
            <person name="Ball S.G."/>
            <person name="Chaparro C."/>
            <person name="Tonon T."/>
            <person name="Barbeyron T."/>
            <person name="Michel G."/>
            <person name="Noel B."/>
            <person name="Valentin K."/>
            <person name="Elias M."/>
            <person name="Artiguenave F."/>
            <person name="Arun A."/>
            <person name="Aury J.M."/>
            <person name="Barbosa-Neto J.F."/>
            <person name="Bothwell J.H."/>
            <person name="Bouget F.Y."/>
            <person name="Brillet L."/>
            <person name="Cabello-Hurtado F."/>
            <person name="Capella-Gutierrez S."/>
            <person name="Charrier B."/>
            <person name="Cladiere L."/>
            <person name="Cock J.M."/>
            <person name="Coelho S.M."/>
            <person name="Colleoni C."/>
            <person name="Czjzek M."/>
            <person name="Da Silva C."/>
            <person name="Delage L."/>
            <person name="Denoeud F."/>
            <person name="Deschamps P."/>
            <person name="Dittami S.M."/>
            <person name="Gabaldon T."/>
            <person name="Gachon C.M."/>
            <person name="Groisillier A."/>
            <person name="Herve C."/>
            <person name="Jabbari K."/>
            <person name="Katinka M."/>
            <person name="Kloareg B."/>
            <person name="Kowalczyk N."/>
            <person name="Labadie K."/>
            <person name="Leblanc C."/>
            <person name="Lopez P.J."/>
            <person name="McLachlan D.H."/>
            <person name="Meslet-Cladiere L."/>
            <person name="Moustafa A."/>
            <person name="Nehr Z."/>
            <person name="Nyvall Collen P."/>
            <person name="Panaud O."/>
            <person name="Partensky F."/>
            <person name="Poulain J."/>
            <person name="Rensing S.A."/>
            <person name="Rousvoal S."/>
            <person name="Samson G."/>
            <person name="Symeonidi A."/>
            <person name="Weissenbach J."/>
            <person name="Zambounis A."/>
            <person name="Wincker P."/>
            <person name="Boyen C."/>
        </authorList>
    </citation>
    <scope>NUCLEOTIDE SEQUENCE [LARGE SCALE GENOMIC DNA]</scope>
    <source>
        <strain evidence="10">cv. Stackhouse</strain>
    </source>
</reference>
<sequence>MPFPRAREPLKLRVQRGRTASRLLQAASLAGIALLLAVAPRGEDKPLAALLARPPPHIIVSEVARLVFCPVPKAASSNWKYLIRRWERVPDFANLSRAHRPATSGLRYLADYAPAEAEAILRDPTYFRFVFVREPYARLLSCYMDKFRNTDPEYVRAEYRTFLAALKGWTFARDVDVERDPRLTFAHFVQAVADMPVQDMNAHWMPQTAYCAIGVLPYDFVGRMENLKQDVDYVFRRLGRVGNRFPTQNQIGFPPSGASPTLADELYDNDLRAKVRAIYEPDFRILRYT</sequence>
<accession>R7QL39</accession>
<dbReference type="InterPro" id="IPR018011">
    <property type="entry name" value="Carb_sulfotrans_8-10"/>
</dbReference>
<proteinExistence type="inferred from homology"/>
<keyword evidence="3 9" id="KW-0808">Transferase</keyword>
<dbReference type="InterPro" id="IPR005331">
    <property type="entry name" value="Sulfotransferase"/>
</dbReference>
<dbReference type="Proteomes" id="UP000012073">
    <property type="component" value="Unassembled WGS sequence"/>
</dbReference>
<comment type="similarity">
    <text evidence="2">Belongs to the sulfotransferase 2 family.</text>
</comment>
<dbReference type="OMA" id="RYFKHIS"/>
<dbReference type="GO" id="GO:0000139">
    <property type="term" value="C:Golgi membrane"/>
    <property type="evidence" value="ECO:0007669"/>
    <property type="project" value="UniProtKB-SubCell"/>
</dbReference>
<dbReference type="GO" id="GO:0016051">
    <property type="term" value="P:carbohydrate biosynthetic process"/>
    <property type="evidence" value="ECO:0007669"/>
    <property type="project" value="InterPro"/>
</dbReference>
<keyword evidence="5" id="KW-1133">Transmembrane helix</keyword>
<dbReference type="OrthoDB" id="3010at2759"/>
<dbReference type="Pfam" id="PF03567">
    <property type="entry name" value="Sulfotransfer_2"/>
    <property type="match status" value="1"/>
</dbReference>
<evidence type="ECO:0000256" key="8">
    <source>
        <dbReference type="ARBA" id="ARBA00023180"/>
    </source>
</evidence>
<dbReference type="AlphaFoldDB" id="R7QL39"/>
<evidence type="ECO:0000313" key="10">
    <source>
        <dbReference type="Proteomes" id="UP000012073"/>
    </source>
</evidence>
<organism evidence="9 10">
    <name type="scientific">Chondrus crispus</name>
    <name type="common">Carrageen Irish moss</name>
    <name type="synonym">Polymorpha crispa</name>
    <dbReference type="NCBI Taxonomy" id="2769"/>
    <lineage>
        <taxon>Eukaryota</taxon>
        <taxon>Rhodophyta</taxon>
        <taxon>Florideophyceae</taxon>
        <taxon>Rhodymeniophycidae</taxon>
        <taxon>Gigartinales</taxon>
        <taxon>Gigartinaceae</taxon>
        <taxon>Chondrus</taxon>
    </lineage>
</organism>